<evidence type="ECO:0000313" key="1">
    <source>
        <dbReference type="EMBL" id="HGQ85197.1"/>
    </source>
</evidence>
<reference evidence="1" key="1">
    <citation type="journal article" date="2020" name="mSystems">
        <title>Genome- and Community-Level Interaction Insights into Carbon Utilization and Element Cycling Functions of Hydrothermarchaeota in Hydrothermal Sediment.</title>
        <authorList>
            <person name="Zhou Z."/>
            <person name="Liu Y."/>
            <person name="Xu W."/>
            <person name="Pan J."/>
            <person name="Luo Z.H."/>
            <person name="Li M."/>
        </authorList>
    </citation>
    <scope>NUCLEOTIDE SEQUENCE [LARGE SCALE GENOMIC DNA]</scope>
    <source>
        <strain evidence="1">SpSt-6</strain>
    </source>
</reference>
<gene>
    <name evidence="1" type="ORF">ENT66_02140</name>
</gene>
<dbReference type="AlphaFoldDB" id="A0A7C4NST1"/>
<protein>
    <recommendedName>
        <fullName evidence="2">Lipopolysaccharide kinase</fullName>
    </recommendedName>
</protein>
<dbReference type="Gene3D" id="1.10.510.10">
    <property type="entry name" value="Transferase(Phosphotransferase) domain 1"/>
    <property type="match status" value="1"/>
</dbReference>
<proteinExistence type="predicted"/>
<name>A0A7C4NST1_9BACT</name>
<sequence>MSIIKIEPFEVVSEEVTFFNQIFLAEKRALNLPEPFFEHQKRYKTTKGYIVEGRKFFVKEYLSHFEEGDKEWENLLFLKRLGFNVPKPFFRLRSSERYLLATFTLEGLPLSKLLNEKKDQNIFFLKTLGQLLANLHKQNLYHQDCYLNHFFLDEKTKTLGFLDVSRILVNPCFSLKYRIKDLAQLGYSFEKYLGEKGPSLFQNFLSYYLDLSGTKLKWLVKSLVKFKIWLIRKRTERARKRGKIL</sequence>
<dbReference type="EMBL" id="DSZN01000039">
    <property type="protein sequence ID" value="HGQ85197.1"/>
    <property type="molecule type" value="Genomic_DNA"/>
</dbReference>
<evidence type="ECO:0008006" key="2">
    <source>
        <dbReference type="Google" id="ProtNLM"/>
    </source>
</evidence>
<dbReference type="Pfam" id="PF06293">
    <property type="entry name" value="Kdo"/>
    <property type="match status" value="1"/>
</dbReference>
<dbReference type="InterPro" id="IPR011009">
    <property type="entry name" value="Kinase-like_dom_sf"/>
</dbReference>
<dbReference type="SUPFAM" id="SSF56112">
    <property type="entry name" value="Protein kinase-like (PK-like)"/>
    <property type="match status" value="1"/>
</dbReference>
<accession>A0A7C4NST1</accession>
<comment type="caution">
    <text evidence="1">The sequence shown here is derived from an EMBL/GenBank/DDBJ whole genome shotgun (WGS) entry which is preliminary data.</text>
</comment>
<organism evidence="1">
    <name type="scientific">Thermodesulfobacterium geofontis</name>
    <dbReference type="NCBI Taxonomy" id="1295609"/>
    <lineage>
        <taxon>Bacteria</taxon>
        <taxon>Pseudomonadati</taxon>
        <taxon>Thermodesulfobacteriota</taxon>
        <taxon>Thermodesulfobacteria</taxon>
        <taxon>Thermodesulfobacteriales</taxon>
        <taxon>Thermodesulfobacteriaceae</taxon>
        <taxon>Thermodesulfobacterium</taxon>
    </lineage>
</organism>